<proteinExistence type="predicted"/>
<protein>
    <submittedName>
        <fullName evidence="1">Uncharacterized protein</fullName>
    </submittedName>
</protein>
<dbReference type="EMBL" id="KV441478">
    <property type="protein sequence ID" value="OAG20764.1"/>
    <property type="molecule type" value="Genomic_DNA"/>
</dbReference>
<name>A0A177DLF0_ALTAL</name>
<reference evidence="1 2" key="1">
    <citation type="submission" date="2016-05" db="EMBL/GenBank/DDBJ databases">
        <title>Comparative analysis of secretome profiles of manganese(II)-oxidizing ascomycete fungi.</title>
        <authorList>
            <consortium name="DOE Joint Genome Institute"/>
            <person name="Zeiner C.A."/>
            <person name="Purvine S.O."/>
            <person name="Zink E.M."/>
            <person name="Wu S."/>
            <person name="Pasa-Tolic L."/>
            <person name="Chaput D.L."/>
            <person name="Haridas S."/>
            <person name="Grigoriev I.V."/>
            <person name="Santelli C.M."/>
            <person name="Hansel C.M."/>
        </authorList>
    </citation>
    <scope>NUCLEOTIDE SEQUENCE [LARGE SCALE GENOMIC DNA]</scope>
    <source>
        <strain evidence="1 2">SRC1lrK2f</strain>
    </source>
</reference>
<gene>
    <name evidence="1" type="ORF">CC77DRAFT_80139</name>
</gene>
<keyword evidence="2" id="KW-1185">Reference proteome</keyword>
<dbReference type="KEGG" id="aalt:CC77DRAFT_80139"/>
<dbReference type="Proteomes" id="UP000077248">
    <property type="component" value="Unassembled WGS sequence"/>
</dbReference>
<organism evidence="1 2">
    <name type="scientific">Alternaria alternata</name>
    <name type="common">Alternaria rot fungus</name>
    <name type="synonym">Torula alternata</name>
    <dbReference type="NCBI Taxonomy" id="5599"/>
    <lineage>
        <taxon>Eukaryota</taxon>
        <taxon>Fungi</taxon>
        <taxon>Dikarya</taxon>
        <taxon>Ascomycota</taxon>
        <taxon>Pezizomycotina</taxon>
        <taxon>Dothideomycetes</taxon>
        <taxon>Pleosporomycetidae</taxon>
        <taxon>Pleosporales</taxon>
        <taxon>Pleosporineae</taxon>
        <taxon>Pleosporaceae</taxon>
        <taxon>Alternaria</taxon>
        <taxon>Alternaria sect. Alternaria</taxon>
        <taxon>Alternaria alternata complex</taxon>
    </lineage>
</organism>
<accession>A0A177DLF0</accession>
<evidence type="ECO:0000313" key="2">
    <source>
        <dbReference type="Proteomes" id="UP000077248"/>
    </source>
</evidence>
<dbReference type="GeneID" id="29118840"/>
<dbReference type="RefSeq" id="XP_018386185.1">
    <property type="nucleotide sequence ID" value="XM_018533246.1"/>
</dbReference>
<sequence length="126" mass="13901">MRAEEAQHMVRSRYAVIRCGIIRAQTPSGCVYCATHAISSHDRLRIVGTHPGSVKIIVPTLPILDAQSVPTCSQCTNCLWFWTKGYRQAMRQQPAMAISHCVGISFRDARIGLRTAIVGNAPCHIL</sequence>
<evidence type="ECO:0000313" key="1">
    <source>
        <dbReference type="EMBL" id="OAG20764.1"/>
    </source>
</evidence>
<dbReference type="AlphaFoldDB" id="A0A177DLF0"/>
<dbReference type="VEuPathDB" id="FungiDB:CC77DRAFT_80139"/>